<name>A0A0T5NZK2_9RHOB</name>
<protein>
    <submittedName>
        <fullName evidence="1">Uncharacterized protein</fullName>
    </submittedName>
</protein>
<comment type="caution">
    <text evidence="1">The sequence shown here is derived from an EMBL/GenBank/DDBJ whole genome shotgun (WGS) entry which is preliminary data.</text>
</comment>
<accession>A0A0T5NZK2</accession>
<proteinExistence type="predicted"/>
<reference evidence="1 2" key="1">
    <citation type="submission" date="2015-04" db="EMBL/GenBank/DDBJ databases">
        <title>The draft genome sequence of Roseovarius sp.R12b.</title>
        <authorList>
            <person name="Li G."/>
            <person name="Lai Q."/>
            <person name="Shao Z."/>
            <person name="Yan P."/>
        </authorList>
    </citation>
    <scope>NUCLEOTIDE SEQUENCE [LARGE SCALE GENOMIC DNA]</scope>
    <source>
        <strain evidence="1 2">R12B</strain>
    </source>
</reference>
<dbReference type="RefSeq" id="WP_057789380.1">
    <property type="nucleotide sequence ID" value="NZ_LAXJ01000002.1"/>
</dbReference>
<dbReference type="AlphaFoldDB" id="A0A0T5NZK2"/>
<sequence length="155" mass="18029">MRKEITLAELDSIIAKRKVNKGLGDIYFHEEDNQYDNKIVWSIECLGDVELDFYYTLRKRGDVAEIEIEPTENEVSYENAIEEMLEKASVYVPELAGAMKLFDEDGEEDEDDFRGLYGSILDRIEKSITEEDLMEVCPFDIEALEEEGYEIEVDY</sequence>
<evidence type="ECO:0000313" key="1">
    <source>
        <dbReference type="EMBL" id="KRS14329.1"/>
    </source>
</evidence>
<gene>
    <name evidence="1" type="ORF">XM53_00935</name>
</gene>
<keyword evidence="2" id="KW-1185">Reference proteome</keyword>
<dbReference type="EMBL" id="LAXJ01000002">
    <property type="protein sequence ID" value="KRS14329.1"/>
    <property type="molecule type" value="Genomic_DNA"/>
</dbReference>
<organism evidence="1 2">
    <name type="scientific">Roseovarius atlanticus</name>
    <dbReference type="NCBI Taxonomy" id="1641875"/>
    <lineage>
        <taxon>Bacteria</taxon>
        <taxon>Pseudomonadati</taxon>
        <taxon>Pseudomonadota</taxon>
        <taxon>Alphaproteobacteria</taxon>
        <taxon>Rhodobacterales</taxon>
        <taxon>Roseobacteraceae</taxon>
        <taxon>Roseovarius</taxon>
    </lineage>
</organism>
<dbReference type="PATRIC" id="fig|1641875.4.peg.1274"/>
<evidence type="ECO:0000313" key="2">
    <source>
        <dbReference type="Proteomes" id="UP000051295"/>
    </source>
</evidence>
<dbReference type="Proteomes" id="UP000051295">
    <property type="component" value="Unassembled WGS sequence"/>
</dbReference>